<proteinExistence type="predicted"/>
<dbReference type="Pfam" id="PF00496">
    <property type="entry name" value="SBP_bac_5"/>
    <property type="match status" value="1"/>
</dbReference>
<gene>
    <name evidence="3" type="ORF">BECKDK2373B_GA0170837_10459</name>
</gene>
<dbReference type="PANTHER" id="PTHR30290">
    <property type="entry name" value="PERIPLASMIC BINDING COMPONENT OF ABC TRANSPORTER"/>
    <property type="match status" value="1"/>
</dbReference>
<protein>
    <submittedName>
        <fullName evidence="3">Microcin C transport system substrate-binding protein</fullName>
    </submittedName>
</protein>
<dbReference type="AlphaFoldDB" id="A0A450SKL1"/>
<reference evidence="3" key="1">
    <citation type="submission" date="2019-02" db="EMBL/GenBank/DDBJ databases">
        <authorList>
            <person name="Gruber-Vodicka R. H."/>
            <person name="Seah K. B. B."/>
        </authorList>
    </citation>
    <scope>NUCLEOTIDE SEQUENCE</scope>
    <source>
        <strain evidence="3">BECK_DK47</strain>
    </source>
</reference>
<dbReference type="GO" id="GO:1904680">
    <property type="term" value="F:peptide transmembrane transporter activity"/>
    <property type="evidence" value="ECO:0007669"/>
    <property type="project" value="TreeGrafter"/>
</dbReference>
<dbReference type="EMBL" id="CAADEX010000045">
    <property type="protein sequence ID" value="VFJ54073.1"/>
    <property type="molecule type" value="Genomic_DNA"/>
</dbReference>
<dbReference type="Gene3D" id="3.40.190.10">
    <property type="entry name" value="Periplasmic binding protein-like II"/>
    <property type="match status" value="1"/>
</dbReference>
<feature type="domain" description="Solute-binding protein family 5" evidence="2">
    <location>
        <begin position="90"/>
        <end position="500"/>
    </location>
</feature>
<evidence type="ECO:0000259" key="2">
    <source>
        <dbReference type="Pfam" id="PF00496"/>
    </source>
</evidence>
<accession>A0A450SKL1</accession>
<dbReference type="GO" id="GO:0043190">
    <property type="term" value="C:ATP-binding cassette (ABC) transporter complex"/>
    <property type="evidence" value="ECO:0007669"/>
    <property type="project" value="InterPro"/>
</dbReference>
<organism evidence="3">
    <name type="scientific">Candidatus Kentrum sp. DK</name>
    <dbReference type="NCBI Taxonomy" id="2126562"/>
    <lineage>
        <taxon>Bacteria</taxon>
        <taxon>Pseudomonadati</taxon>
        <taxon>Pseudomonadota</taxon>
        <taxon>Gammaproteobacteria</taxon>
        <taxon>Candidatus Kentrum</taxon>
    </lineage>
</organism>
<dbReference type="PIRSF" id="PIRSF002741">
    <property type="entry name" value="MppA"/>
    <property type="match status" value="1"/>
</dbReference>
<evidence type="ECO:0000256" key="1">
    <source>
        <dbReference type="ARBA" id="ARBA00022729"/>
    </source>
</evidence>
<sequence length="589" mass="67101">MHTAGAASPEPPCLPGLALHGEPKYGAGFSHFDYVNPDAPKGGIIRLAVRGTYDSFHGFIPKGNAAEDVGLLYDTLLVGSDDEPFTEYGLIAECVQVPADRSWATFTLHPEARWHDGKPITAEDVVWTFHTLITQGHPSFRFYYAGVADVEKLGERRVKFTFKEKGNRELPLIVGQLSVLPKHYWENPEKKRDFTRTTLEPPLGSGPYRIGEFDAGRRVVLDRVEDYWAADLPVRRGQYNFRQLRYDYYRDATVIREAIKAGEIDYHHENQAKAWALDYDVPAVRDGRLLKKAIPHGRPAGMQAFVINTRRPVFADRNVRRAIALAFDFEWTNKFLFFNQYTRIQSYFANSELAATGLPTDDELAVLNPYRKQLPEEVFTTPYQASVTDGSGWTRENLLRAAKLLEKADWIIRDMQRVRRETGEPLRFEILLVDGGFERVVLPFVRNLKRLGIEVKVRLVDSSQYINRLRAFDFDMIVSSWGQSNSPGNEQRNYWSSASADSPAGRNFAGIRDPVVDAIIEQLVQAPDRASLVAHVRALDRVLLHGHYVVPNWYLASDRILYWNKFSRPGNTAPNGVSLHRWWYTGEGK</sequence>
<dbReference type="SUPFAM" id="SSF53850">
    <property type="entry name" value="Periplasmic binding protein-like II"/>
    <property type="match status" value="1"/>
</dbReference>
<dbReference type="InterPro" id="IPR039424">
    <property type="entry name" value="SBP_5"/>
</dbReference>
<dbReference type="GO" id="GO:0030288">
    <property type="term" value="C:outer membrane-bounded periplasmic space"/>
    <property type="evidence" value="ECO:0007669"/>
    <property type="project" value="TreeGrafter"/>
</dbReference>
<dbReference type="PANTHER" id="PTHR30290:SF64">
    <property type="entry name" value="ABC TRANSPORTER PERIPLASMIC BINDING PROTEIN"/>
    <property type="match status" value="1"/>
</dbReference>
<name>A0A450SKL1_9GAMM</name>
<evidence type="ECO:0000313" key="3">
    <source>
        <dbReference type="EMBL" id="VFJ54073.1"/>
    </source>
</evidence>
<dbReference type="CDD" id="cd08497">
    <property type="entry name" value="MbnE-like"/>
    <property type="match status" value="1"/>
</dbReference>
<dbReference type="Gene3D" id="3.10.105.10">
    <property type="entry name" value="Dipeptide-binding Protein, Domain 3"/>
    <property type="match status" value="1"/>
</dbReference>
<dbReference type="InterPro" id="IPR000914">
    <property type="entry name" value="SBP_5_dom"/>
</dbReference>
<dbReference type="FunFam" id="3.10.105.10:FF:000005">
    <property type="entry name" value="ABC transporter substrate-binding protein"/>
    <property type="match status" value="1"/>
</dbReference>
<dbReference type="InterPro" id="IPR030678">
    <property type="entry name" value="Peptide/Ni-bd"/>
</dbReference>
<keyword evidence="1" id="KW-0732">Signal</keyword>
<dbReference type="GO" id="GO:0042884">
    <property type="term" value="P:microcin transport"/>
    <property type="evidence" value="ECO:0007669"/>
    <property type="project" value="TreeGrafter"/>
</dbReference>
<dbReference type="GO" id="GO:0015833">
    <property type="term" value="P:peptide transport"/>
    <property type="evidence" value="ECO:0007669"/>
    <property type="project" value="TreeGrafter"/>
</dbReference>